<dbReference type="GO" id="GO:0005634">
    <property type="term" value="C:nucleus"/>
    <property type="evidence" value="ECO:0007669"/>
    <property type="project" value="TreeGrafter"/>
</dbReference>
<dbReference type="Pfam" id="PF00170">
    <property type="entry name" value="bZIP_1"/>
    <property type="match status" value="1"/>
</dbReference>
<protein>
    <submittedName>
        <fullName evidence="6">Cyclic AMP-dependent transcription factor ATF-3</fullName>
    </submittedName>
</protein>
<proteinExistence type="predicted"/>
<feature type="region of interest" description="Disordered" evidence="4">
    <location>
        <begin position="1"/>
        <end position="31"/>
    </location>
</feature>
<gene>
    <name evidence="6" type="ORF">OBRU01_07413</name>
</gene>
<dbReference type="PANTHER" id="PTHR23351">
    <property type="entry name" value="FOS TRANSCRIPTION FACTOR-RELATED"/>
    <property type="match status" value="1"/>
</dbReference>
<dbReference type="InterPro" id="IPR000837">
    <property type="entry name" value="AP-1"/>
</dbReference>
<feature type="domain" description="BZIP" evidence="5">
    <location>
        <begin position="151"/>
        <end position="198"/>
    </location>
</feature>
<keyword evidence="7" id="KW-1185">Reference proteome</keyword>
<keyword evidence="3" id="KW-0804">Transcription</keyword>
<dbReference type="PROSITE" id="PS00036">
    <property type="entry name" value="BZIP_BASIC"/>
    <property type="match status" value="1"/>
</dbReference>
<dbReference type="STRING" id="104452.A0A0L7LJE8"/>
<name>A0A0L7LJE8_OPEBR</name>
<evidence type="ECO:0000256" key="3">
    <source>
        <dbReference type="ARBA" id="ARBA00023163"/>
    </source>
</evidence>
<evidence type="ECO:0000256" key="4">
    <source>
        <dbReference type="SAM" id="MobiDB-lite"/>
    </source>
</evidence>
<keyword evidence="2" id="KW-0238">DNA-binding</keyword>
<dbReference type="InterPro" id="IPR004827">
    <property type="entry name" value="bZIP"/>
</dbReference>
<dbReference type="AlphaFoldDB" id="A0A0L7LJE8"/>
<dbReference type="EMBL" id="JTDY01000903">
    <property type="protein sequence ID" value="KOB75494.1"/>
    <property type="molecule type" value="Genomic_DNA"/>
</dbReference>
<dbReference type="Proteomes" id="UP000037510">
    <property type="component" value="Unassembled WGS sequence"/>
</dbReference>
<evidence type="ECO:0000313" key="7">
    <source>
        <dbReference type="Proteomes" id="UP000037510"/>
    </source>
</evidence>
<evidence type="ECO:0000256" key="2">
    <source>
        <dbReference type="ARBA" id="ARBA00023125"/>
    </source>
</evidence>
<feature type="compositionally biased region" description="Basic and acidic residues" evidence="4">
    <location>
        <begin position="119"/>
        <end position="128"/>
    </location>
</feature>
<dbReference type="SMART" id="SM00338">
    <property type="entry name" value="BRLZ"/>
    <property type="match status" value="1"/>
</dbReference>
<accession>A0A0L7LJE8</accession>
<keyword evidence="1" id="KW-0805">Transcription regulation</keyword>
<evidence type="ECO:0000259" key="5">
    <source>
        <dbReference type="PROSITE" id="PS50217"/>
    </source>
</evidence>
<feature type="compositionally biased region" description="Polar residues" evidence="4">
    <location>
        <begin position="1"/>
        <end position="10"/>
    </location>
</feature>
<dbReference type="PRINTS" id="PR00042">
    <property type="entry name" value="LEUZIPPRFOS"/>
</dbReference>
<organism evidence="6 7">
    <name type="scientific">Operophtera brumata</name>
    <name type="common">Winter moth</name>
    <name type="synonym">Phalaena brumata</name>
    <dbReference type="NCBI Taxonomy" id="104452"/>
    <lineage>
        <taxon>Eukaryota</taxon>
        <taxon>Metazoa</taxon>
        <taxon>Ecdysozoa</taxon>
        <taxon>Arthropoda</taxon>
        <taxon>Hexapoda</taxon>
        <taxon>Insecta</taxon>
        <taxon>Pterygota</taxon>
        <taxon>Neoptera</taxon>
        <taxon>Endopterygota</taxon>
        <taxon>Lepidoptera</taxon>
        <taxon>Glossata</taxon>
        <taxon>Ditrysia</taxon>
        <taxon>Geometroidea</taxon>
        <taxon>Geometridae</taxon>
        <taxon>Larentiinae</taxon>
        <taxon>Operophtera</taxon>
    </lineage>
</organism>
<dbReference type="SUPFAM" id="SSF57959">
    <property type="entry name" value="Leucine zipper domain"/>
    <property type="match status" value="1"/>
</dbReference>
<comment type="caution">
    <text evidence="6">The sequence shown here is derived from an EMBL/GenBank/DDBJ whole genome shotgun (WGS) entry which is preliminary data.</text>
</comment>
<feature type="region of interest" description="Disordered" evidence="4">
    <location>
        <begin position="111"/>
        <end position="164"/>
    </location>
</feature>
<evidence type="ECO:0000313" key="6">
    <source>
        <dbReference type="EMBL" id="KOB75494.1"/>
    </source>
</evidence>
<dbReference type="Gene3D" id="1.20.5.170">
    <property type="match status" value="1"/>
</dbReference>
<reference evidence="6 7" key="1">
    <citation type="journal article" date="2015" name="Genome Biol. Evol.">
        <title>The genome of winter moth (Operophtera brumata) provides a genomic perspective on sexual dimorphism and phenology.</title>
        <authorList>
            <person name="Derks M.F."/>
            <person name="Smit S."/>
            <person name="Salis L."/>
            <person name="Schijlen E."/>
            <person name="Bossers A."/>
            <person name="Mateman C."/>
            <person name="Pijl A.S."/>
            <person name="de Ridder D."/>
            <person name="Groenen M.A."/>
            <person name="Visser M.E."/>
            <person name="Megens H.J."/>
        </authorList>
    </citation>
    <scope>NUCLEOTIDE SEQUENCE [LARGE SCALE GENOMIC DNA]</scope>
    <source>
        <strain evidence="6">WM2013NL</strain>
        <tissue evidence="6">Head and thorax</tissue>
    </source>
</reference>
<dbReference type="PROSITE" id="PS50217">
    <property type="entry name" value="BZIP"/>
    <property type="match status" value="1"/>
</dbReference>
<dbReference type="InterPro" id="IPR046347">
    <property type="entry name" value="bZIP_sf"/>
</dbReference>
<dbReference type="GO" id="GO:0000981">
    <property type="term" value="F:DNA-binding transcription factor activity, RNA polymerase II-specific"/>
    <property type="evidence" value="ECO:0007669"/>
    <property type="project" value="TreeGrafter"/>
</dbReference>
<sequence length="356" mass="39300">MNSSSMSSAVPTIKCEDTSPSPSAAVGTDGEGGSYNLSVNVNLSSAMINLLAAENAGATTLRTPEIVNDVITMTNPLDQLDQYSYDKPSTFKTCSELIKAGLKLTIESKRKMSGSDTDIGVKRMKREDSDDDYDSSHTNNTKSDGLTPEDEERRRRRRERNKIAATKCRMKKRERTVNLVTESEVLENQNIDLKAQLKNNSNRGSPPAPYTMIRSFESPTAFPNSYEAHSPYIRPESANILASSYTCITPLNGDSSIDTMSSFDAVYVPPQLIENDYSRPDSVLSLPVSSEGNYVSTDGYLPKSTNLLVPIDAEQEYYDPEVNYNMVHNQQCHNYQGTIQDGQSKHNNGINDGCLV</sequence>
<dbReference type="GO" id="GO:0000978">
    <property type="term" value="F:RNA polymerase II cis-regulatory region sequence-specific DNA binding"/>
    <property type="evidence" value="ECO:0007669"/>
    <property type="project" value="TreeGrafter"/>
</dbReference>
<dbReference type="PANTHER" id="PTHR23351:SF24">
    <property type="entry name" value="ACTIVATING TRANSCRIPTION FACTOR 3-RELATED"/>
    <property type="match status" value="1"/>
</dbReference>
<evidence type="ECO:0000256" key="1">
    <source>
        <dbReference type="ARBA" id="ARBA00023015"/>
    </source>
</evidence>